<organism evidence="1 2">
    <name type="scientific">Permianibacter aggregans</name>
    <dbReference type="NCBI Taxonomy" id="1510150"/>
    <lineage>
        <taxon>Bacteria</taxon>
        <taxon>Pseudomonadati</taxon>
        <taxon>Pseudomonadota</taxon>
        <taxon>Gammaproteobacteria</taxon>
        <taxon>Pseudomonadales</taxon>
        <taxon>Pseudomonadaceae</taxon>
        <taxon>Permianibacter</taxon>
    </lineage>
</organism>
<name>A0A4R6UQA1_9GAMM</name>
<dbReference type="Pfam" id="PF04314">
    <property type="entry name" value="PCuAC"/>
    <property type="match status" value="1"/>
</dbReference>
<protein>
    <recommendedName>
        <fullName evidence="3">Copper(I)-binding protein</fullName>
    </recommendedName>
</protein>
<dbReference type="EMBL" id="SNYM01000007">
    <property type="protein sequence ID" value="TDQ48376.1"/>
    <property type="molecule type" value="Genomic_DNA"/>
</dbReference>
<reference evidence="1 2" key="1">
    <citation type="submission" date="2019-03" db="EMBL/GenBank/DDBJ databases">
        <title>Genomic Encyclopedia of Type Strains, Phase IV (KMG-IV): sequencing the most valuable type-strain genomes for metagenomic binning, comparative biology and taxonomic classification.</title>
        <authorList>
            <person name="Goeker M."/>
        </authorList>
    </citation>
    <scope>NUCLEOTIDE SEQUENCE [LARGE SCALE GENOMIC DNA]</scope>
    <source>
        <strain evidence="1 2">DSM 103792</strain>
    </source>
</reference>
<evidence type="ECO:0000313" key="1">
    <source>
        <dbReference type="EMBL" id="TDQ48376.1"/>
    </source>
</evidence>
<dbReference type="SUPFAM" id="SSF110087">
    <property type="entry name" value="DR1885-like metal-binding protein"/>
    <property type="match status" value="1"/>
</dbReference>
<dbReference type="InterPro" id="IPR058248">
    <property type="entry name" value="Lxx211020-like"/>
</dbReference>
<dbReference type="Gene3D" id="2.60.40.1890">
    <property type="entry name" value="PCu(A)C copper chaperone"/>
    <property type="match status" value="1"/>
</dbReference>
<dbReference type="RefSeq" id="WP_157591400.1">
    <property type="nucleotide sequence ID" value="NZ_CP037953.1"/>
</dbReference>
<keyword evidence="2" id="KW-1185">Reference proteome</keyword>
<comment type="caution">
    <text evidence="1">The sequence shown here is derived from an EMBL/GenBank/DDBJ whole genome shotgun (WGS) entry which is preliminary data.</text>
</comment>
<dbReference type="InterPro" id="IPR036182">
    <property type="entry name" value="PCuAC_sf"/>
</dbReference>
<sequence>MRVWLLALLFCCSVVVAEPLIIRDAYVPLPPPGAPAAAYFTLINEGETRRLVDVDSPQAGMTMLHESIVKDGAARMQHVDYLELKKGEVVALKPGGLHVMLMRLKSPLKVGDQVQIELQFADESTQMIQVPVIAR</sequence>
<dbReference type="InterPro" id="IPR007410">
    <property type="entry name" value="LpqE-like"/>
</dbReference>
<dbReference type="PANTHER" id="PTHR36302:SF1">
    <property type="entry name" value="COPPER CHAPERONE PCU(A)C"/>
    <property type="match status" value="1"/>
</dbReference>
<gene>
    <name evidence="1" type="ORF">EV696_107112</name>
</gene>
<accession>A0A4R6UQA1</accession>
<dbReference type="AlphaFoldDB" id="A0A4R6UQA1"/>
<proteinExistence type="predicted"/>
<dbReference type="PANTHER" id="PTHR36302">
    <property type="entry name" value="BLR7088 PROTEIN"/>
    <property type="match status" value="1"/>
</dbReference>
<evidence type="ECO:0008006" key="3">
    <source>
        <dbReference type="Google" id="ProtNLM"/>
    </source>
</evidence>
<dbReference type="Proteomes" id="UP000295375">
    <property type="component" value="Unassembled WGS sequence"/>
</dbReference>
<evidence type="ECO:0000313" key="2">
    <source>
        <dbReference type="Proteomes" id="UP000295375"/>
    </source>
</evidence>